<comment type="caution">
    <text evidence="2">The sequence shown here is derived from an EMBL/GenBank/DDBJ whole genome shotgun (WGS) entry which is preliminary data.</text>
</comment>
<evidence type="ECO:0000256" key="1">
    <source>
        <dbReference type="SAM" id="MobiDB-lite"/>
    </source>
</evidence>
<evidence type="ECO:0000313" key="2">
    <source>
        <dbReference type="EMBL" id="GAF73814.1"/>
    </source>
</evidence>
<reference evidence="2" key="1">
    <citation type="journal article" date="2014" name="Front. Microbiol.">
        <title>High frequency of phylogenetically diverse reductive dehalogenase-homologous genes in deep subseafloor sedimentary metagenomes.</title>
        <authorList>
            <person name="Kawai M."/>
            <person name="Futagami T."/>
            <person name="Toyoda A."/>
            <person name="Takaki Y."/>
            <person name="Nishi S."/>
            <person name="Hori S."/>
            <person name="Arai W."/>
            <person name="Tsubouchi T."/>
            <person name="Morono Y."/>
            <person name="Uchiyama I."/>
            <person name="Ito T."/>
            <person name="Fujiyama A."/>
            <person name="Inagaki F."/>
            <person name="Takami H."/>
        </authorList>
    </citation>
    <scope>NUCLEOTIDE SEQUENCE</scope>
    <source>
        <strain evidence="2">Expedition CK06-06</strain>
    </source>
</reference>
<dbReference type="EMBL" id="BARS01008089">
    <property type="protein sequence ID" value="GAF73814.1"/>
    <property type="molecule type" value="Genomic_DNA"/>
</dbReference>
<feature type="region of interest" description="Disordered" evidence="1">
    <location>
        <begin position="12"/>
        <end position="60"/>
    </location>
</feature>
<dbReference type="AlphaFoldDB" id="X0RYB1"/>
<sequence length="82" mass="8707">TYNRNKEFFESISGGMGLATAPPPKSPGKTITTEIPPTSEHPEDPEVEPEVEPAPKAKKKKDNTLLIAGAAGLGLLILKGRK</sequence>
<accession>X0RYB1</accession>
<proteinExistence type="predicted"/>
<organism evidence="2">
    <name type="scientific">marine sediment metagenome</name>
    <dbReference type="NCBI Taxonomy" id="412755"/>
    <lineage>
        <taxon>unclassified sequences</taxon>
        <taxon>metagenomes</taxon>
        <taxon>ecological metagenomes</taxon>
    </lineage>
</organism>
<name>X0RYB1_9ZZZZ</name>
<protein>
    <submittedName>
        <fullName evidence="2">Uncharacterized protein</fullName>
    </submittedName>
</protein>
<gene>
    <name evidence="2" type="ORF">S01H1_15501</name>
</gene>
<feature type="non-terminal residue" evidence="2">
    <location>
        <position position="1"/>
    </location>
</feature>